<organism evidence="6 7">
    <name type="scientific">Parasponia andersonii</name>
    <name type="common">Sponia andersonii</name>
    <dbReference type="NCBI Taxonomy" id="3476"/>
    <lineage>
        <taxon>Eukaryota</taxon>
        <taxon>Viridiplantae</taxon>
        <taxon>Streptophyta</taxon>
        <taxon>Embryophyta</taxon>
        <taxon>Tracheophyta</taxon>
        <taxon>Spermatophyta</taxon>
        <taxon>Magnoliopsida</taxon>
        <taxon>eudicotyledons</taxon>
        <taxon>Gunneridae</taxon>
        <taxon>Pentapetalae</taxon>
        <taxon>rosids</taxon>
        <taxon>fabids</taxon>
        <taxon>Rosales</taxon>
        <taxon>Cannabaceae</taxon>
        <taxon>Parasponia</taxon>
    </lineage>
</organism>
<dbReference type="InterPro" id="IPR050481">
    <property type="entry name" value="UDP-glycosyltransf_plant"/>
</dbReference>
<gene>
    <name evidence="6" type="ORF">PanWU01x14_324360</name>
</gene>
<dbReference type="PANTHER" id="PTHR48048:SF81">
    <property type="entry name" value="GLYCOSYLTRANSFERASE"/>
    <property type="match status" value="1"/>
</dbReference>
<reference evidence="7" key="1">
    <citation type="submission" date="2016-06" db="EMBL/GenBank/DDBJ databases">
        <title>Parallel loss of symbiosis genes in relatives of nitrogen-fixing non-legume Parasponia.</title>
        <authorList>
            <person name="Van Velzen R."/>
            <person name="Holmer R."/>
            <person name="Bu F."/>
            <person name="Rutten L."/>
            <person name="Van Zeijl A."/>
            <person name="Liu W."/>
            <person name="Santuari L."/>
            <person name="Cao Q."/>
            <person name="Sharma T."/>
            <person name="Shen D."/>
            <person name="Roswanjaya Y."/>
            <person name="Wardhani T."/>
            <person name="Kalhor M.S."/>
            <person name="Jansen J."/>
            <person name="Van den Hoogen J."/>
            <person name="Gungor B."/>
            <person name="Hartog M."/>
            <person name="Hontelez J."/>
            <person name="Verver J."/>
            <person name="Yang W.-C."/>
            <person name="Schijlen E."/>
            <person name="Repin R."/>
            <person name="Schilthuizen M."/>
            <person name="Schranz E."/>
            <person name="Heidstra R."/>
            <person name="Miyata K."/>
            <person name="Fedorova E."/>
            <person name="Kohlen W."/>
            <person name="Bisseling T."/>
            <person name="Smit S."/>
            <person name="Geurts R."/>
        </authorList>
    </citation>
    <scope>NUCLEOTIDE SEQUENCE [LARGE SCALE GENOMIC DNA]</scope>
    <source>
        <strain evidence="7">cv. WU1-14</strain>
    </source>
</reference>
<dbReference type="CDD" id="cd03784">
    <property type="entry name" value="GT1_Gtf-like"/>
    <property type="match status" value="1"/>
</dbReference>
<evidence type="ECO:0000313" key="7">
    <source>
        <dbReference type="Proteomes" id="UP000237105"/>
    </source>
</evidence>
<evidence type="ECO:0000256" key="2">
    <source>
        <dbReference type="ARBA" id="ARBA00022676"/>
    </source>
</evidence>
<evidence type="ECO:0000313" key="6">
    <source>
        <dbReference type="EMBL" id="PON36941.1"/>
    </source>
</evidence>
<keyword evidence="2 4" id="KW-0328">Glycosyltransferase</keyword>
<dbReference type="STRING" id="3476.A0A2P5AKE7"/>
<dbReference type="GO" id="GO:0035251">
    <property type="term" value="F:UDP-glucosyltransferase activity"/>
    <property type="evidence" value="ECO:0007669"/>
    <property type="project" value="InterPro"/>
</dbReference>
<evidence type="ECO:0000256" key="5">
    <source>
        <dbReference type="RuleBase" id="RU362057"/>
    </source>
</evidence>
<proteinExistence type="inferred from homology"/>
<dbReference type="SUPFAM" id="SSF53756">
    <property type="entry name" value="UDP-Glycosyltransferase/glycogen phosphorylase"/>
    <property type="match status" value="1"/>
</dbReference>
<keyword evidence="3 4" id="KW-0808">Transferase</keyword>
<dbReference type="Proteomes" id="UP000237105">
    <property type="component" value="Unassembled WGS sequence"/>
</dbReference>
<accession>A0A2P5AKE7</accession>
<dbReference type="PROSITE" id="PS00375">
    <property type="entry name" value="UDPGT"/>
    <property type="match status" value="1"/>
</dbReference>
<dbReference type="EMBL" id="JXTB01000548">
    <property type="protein sequence ID" value="PON36941.1"/>
    <property type="molecule type" value="Genomic_DNA"/>
</dbReference>
<protein>
    <recommendedName>
        <fullName evidence="5">Glycosyltransferase</fullName>
        <ecNumber evidence="5">2.4.1.-</ecNumber>
    </recommendedName>
</protein>
<comment type="similarity">
    <text evidence="1 4">Belongs to the UDP-glycosyltransferase family.</text>
</comment>
<comment type="caution">
    <text evidence="6">The sequence shown here is derived from an EMBL/GenBank/DDBJ whole genome shotgun (WGS) entry which is preliminary data.</text>
</comment>
<sequence>MSTKSHSLNHVFFLSNPEIGNLVPTVQFAQRLLNHRPGLFSATVFIIPLPQRPLVNTFVQSLPNAVPKIRFLHLPQVDLPSPDQLPSSEIGHISLLVEKQKPHVKRAIEDLHSAESESNSGRVAALFVDMFCTSMIDLAGELGVPCYLFYASPASFLGFMLELQVLDPQLCSDSVTELRLPSFANPLPWNVLPTTVLKRGDGYSWYLYHARRYTETNGIVINTFRELEPYALDSLRESGVPKVFPIGPVVDINGPAQWHPERAQYERVLKWLDSQPASSVVFLCFGSMRSLSGPQVREIAVGLERAGYRFLWTLREPPKTKLGIPSDYVNFDEVLPSGFLERTAGMGLVCGWAPQVTILAHQAVGGFVSHCGWNSILESLWHGVPIATWPIFAEQQMNAFEMVEELGLGVKIRLDYREGSNLVLAEEVEKGVKDLMKVDNEVREKVKRMREESRMTLLENGSSQESFRALVDELTATRN</sequence>
<evidence type="ECO:0000256" key="4">
    <source>
        <dbReference type="RuleBase" id="RU003718"/>
    </source>
</evidence>
<dbReference type="PANTHER" id="PTHR48048">
    <property type="entry name" value="GLYCOSYLTRANSFERASE"/>
    <property type="match status" value="1"/>
</dbReference>
<dbReference type="InterPro" id="IPR035595">
    <property type="entry name" value="UDP_glycos_trans_CS"/>
</dbReference>
<dbReference type="InterPro" id="IPR002213">
    <property type="entry name" value="UDP_glucos_trans"/>
</dbReference>
<dbReference type="Pfam" id="PF00201">
    <property type="entry name" value="UDPGT"/>
    <property type="match status" value="1"/>
</dbReference>
<dbReference type="FunFam" id="3.40.50.2000:FF:000056">
    <property type="entry name" value="Glycosyltransferase"/>
    <property type="match status" value="1"/>
</dbReference>
<evidence type="ECO:0000256" key="3">
    <source>
        <dbReference type="ARBA" id="ARBA00022679"/>
    </source>
</evidence>
<dbReference type="OrthoDB" id="5835829at2759"/>
<keyword evidence="7" id="KW-1185">Reference proteome</keyword>
<dbReference type="Gene3D" id="3.40.50.2000">
    <property type="entry name" value="Glycogen Phosphorylase B"/>
    <property type="match status" value="2"/>
</dbReference>
<dbReference type="AlphaFoldDB" id="A0A2P5AKE7"/>
<dbReference type="EC" id="2.4.1.-" evidence="5"/>
<name>A0A2P5AKE7_PARAD</name>
<evidence type="ECO:0000256" key="1">
    <source>
        <dbReference type="ARBA" id="ARBA00009995"/>
    </source>
</evidence>